<feature type="compositionally biased region" description="Basic and acidic residues" evidence="1">
    <location>
        <begin position="31"/>
        <end position="44"/>
    </location>
</feature>
<proteinExistence type="predicted"/>
<name>A0A448TW28_9PAST</name>
<dbReference type="KEGG" id="adp:NCTC12871_01658"/>
<evidence type="ECO:0000256" key="1">
    <source>
        <dbReference type="SAM" id="MobiDB-lite"/>
    </source>
</evidence>
<dbReference type="EMBL" id="LR134510">
    <property type="protein sequence ID" value="VEJ10148.1"/>
    <property type="molecule type" value="Genomic_DNA"/>
</dbReference>
<dbReference type="RefSeq" id="WP_126600636.1">
    <property type="nucleotide sequence ID" value="NZ_LR134510.1"/>
</dbReference>
<evidence type="ECO:0000313" key="3">
    <source>
        <dbReference type="Proteomes" id="UP000279799"/>
    </source>
</evidence>
<feature type="region of interest" description="Disordered" evidence="1">
    <location>
        <begin position="23"/>
        <end position="63"/>
    </location>
</feature>
<gene>
    <name evidence="2" type="ORF">NCTC12871_01658</name>
</gene>
<evidence type="ECO:0000313" key="2">
    <source>
        <dbReference type="EMBL" id="VEJ10148.1"/>
    </source>
</evidence>
<protein>
    <submittedName>
        <fullName evidence="2">Uncharacterized protein</fullName>
    </submittedName>
</protein>
<dbReference type="AlphaFoldDB" id="A0A448TW28"/>
<accession>A0A448TW28</accession>
<dbReference type="Proteomes" id="UP000279799">
    <property type="component" value="Chromosome"/>
</dbReference>
<keyword evidence="3" id="KW-1185">Reference proteome</keyword>
<dbReference type="OrthoDB" id="5687986at2"/>
<organism evidence="2 3">
    <name type="scientific">Actinobacillus delphinicola</name>
    <dbReference type="NCBI Taxonomy" id="51161"/>
    <lineage>
        <taxon>Bacteria</taxon>
        <taxon>Pseudomonadati</taxon>
        <taxon>Pseudomonadota</taxon>
        <taxon>Gammaproteobacteria</taxon>
        <taxon>Pasteurellales</taxon>
        <taxon>Pasteurellaceae</taxon>
        <taxon>Actinobacillus</taxon>
    </lineage>
</organism>
<reference evidence="2 3" key="1">
    <citation type="submission" date="2018-12" db="EMBL/GenBank/DDBJ databases">
        <authorList>
            <consortium name="Pathogen Informatics"/>
        </authorList>
    </citation>
    <scope>NUCLEOTIDE SEQUENCE [LARGE SCALE GENOMIC DNA]</scope>
    <source>
        <strain evidence="2 3">NCTC12871</strain>
    </source>
</reference>
<sequence>MVALLKRLTNLSIVANVLQSPTQYPTSRQGFTKDRQNLQSDAKKVSSSLNRNIEKYGNKKYTG</sequence>